<dbReference type="RefSeq" id="WP_345338572.1">
    <property type="nucleotide sequence ID" value="NZ_BAABLI010000006.1"/>
</dbReference>
<gene>
    <name evidence="6" type="ORF">ACFSJ3_05355</name>
</gene>
<comment type="subcellular location">
    <subcellularLocation>
        <location evidence="1">Secreted</location>
    </subcellularLocation>
</comment>
<feature type="signal peptide" evidence="4">
    <location>
        <begin position="1"/>
        <end position="21"/>
    </location>
</feature>
<keyword evidence="2" id="KW-0964">Secreted</keyword>
<evidence type="ECO:0000313" key="7">
    <source>
        <dbReference type="Proteomes" id="UP001597380"/>
    </source>
</evidence>
<dbReference type="Proteomes" id="UP001597380">
    <property type="component" value="Unassembled WGS sequence"/>
</dbReference>
<dbReference type="InterPro" id="IPR055372">
    <property type="entry name" value="CBM96"/>
</dbReference>
<evidence type="ECO:0000256" key="3">
    <source>
        <dbReference type="ARBA" id="ARBA00022729"/>
    </source>
</evidence>
<comment type="caution">
    <text evidence="6">The sequence shown here is derived from an EMBL/GenBank/DDBJ whole genome shotgun (WGS) entry which is preliminary data.</text>
</comment>
<keyword evidence="3 4" id="KW-0732">Signal</keyword>
<reference evidence="7" key="1">
    <citation type="journal article" date="2019" name="Int. J. Syst. Evol. Microbiol.">
        <title>The Global Catalogue of Microorganisms (GCM) 10K type strain sequencing project: providing services to taxonomists for standard genome sequencing and annotation.</title>
        <authorList>
            <consortium name="The Broad Institute Genomics Platform"/>
            <consortium name="The Broad Institute Genome Sequencing Center for Infectious Disease"/>
            <person name="Wu L."/>
            <person name="Ma J."/>
        </authorList>
    </citation>
    <scope>NUCLEOTIDE SEQUENCE [LARGE SCALE GENOMIC DNA]</scope>
    <source>
        <strain evidence="7">CGMCC 1.10992</strain>
    </source>
</reference>
<feature type="chain" id="PRO_5046047584" description="Carbohydrate-binding module family 96 domain-containing protein" evidence="4">
    <location>
        <begin position="22"/>
        <end position="212"/>
    </location>
</feature>
<protein>
    <recommendedName>
        <fullName evidence="5">Carbohydrate-binding module family 96 domain-containing protein</fullName>
    </recommendedName>
</protein>
<name>A0ABW4XJF3_9GAMM</name>
<proteinExistence type="predicted"/>
<evidence type="ECO:0000256" key="4">
    <source>
        <dbReference type="SAM" id="SignalP"/>
    </source>
</evidence>
<organism evidence="6 7">
    <name type="scientific">Corallincola platygyrae</name>
    <dbReference type="NCBI Taxonomy" id="1193278"/>
    <lineage>
        <taxon>Bacteria</taxon>
        <taxon>Pseudomonadati</taxon>
        <taxon>Pseudomonadota</taxon>
        <taxon>Gammaproteobacteria</taxon>
        <taxon>Alteromonadales</taxon>
        <taxon>Psychromonadaceae</taxon>
        <taxon>Corallincola</taxon>
    </lineage>
</organism>
<feature type="domain" description="Carbohydrate-binding module family 96" evidence="5">
    <location>
        <begin position="31"/>
        <end position="184"/>
    </location>
</feature>
<evidence type="ECO:0000256" key="1">
    <source>
        <dbReference type="ARBA" id="ARBA00004613"/>
    </source>
</evidence>
<dbReference type="EMBL" id="JBHUHT010000009">
    <property type="protein sequence ID" value="MFD2095405.1"/>
    <property type="molecule type" value="Genomic_DNA"/>
</dbReference>
<sequence length="212" mass="23346">MSIRKLVAGAALLSLSSIANAGMLTVSAFDTGSMSATNSWNDDRLRAYYNQSTGHVDGFMKFDLSVFADDITIESMTLTTYHEEGFGNPYQDPEVSIYHVNDDSWSRGSSHPGLNEQLTTAQTGFPGGDYIAYDWILDIDAFDWLADLSDDTLSLAMRNEKESYSYVYWHGSDNQMWAPTLTINYTSDVPAPAPLALLALGILGLVTRRTKG</sequence>
<dbReference type="Pfam" id="PF24517">
    <property type="entry name" value="CBM96"/>
    <property type="match status" value="1"/>
</dbReference>
<evidence type="ECO:0000313" key="6">
    <source>
        <dbReference type="EMBL" id="MFD2095405.1"/>
    </source>
</evidence>
<accession>A0ABW4XJF3</accession>
<evidence type="ECO:0000256" key="2">
    <source>
        <dbReference type="ARBA" id="ARBA00022525"/>
    </source>
</evidence>
<evidence type="ECO:0000259" key="5">
    <source>
        <dbReference type="Pfam" id="PF24517"/>
    </source>
</evidence>
<keyword evidence="7" id="KW-1185">Reference proteome</keyword>